<dbReference type="InterPro" id="IPR020846">
    <property type="entry name" value="MFS_dom"/>
</dbReference>
<evidence type="ECO:0000313" key="10">
    <source>
        <dbReference type="Proteomes" id="UP000297447"/>
    </source>
</evidence>
<feature type="transmembrane region" description="Helical" evidence="7">
    <location>
        <begin position="184"/>
        <end position="204"/>
    </location>
</feature>
<dbReference type="Gene3D" id="1.20.1250.20">
    <property type="entry name" value="MFS general substrate transporter like domains"/>
    <property type="match status" value="1"/>
</dbReference>
<keyword evidence="6 7" id="KW-0472">Membrane</keyword>
<keyword evidence="5 7" id="KW-1133">Transmembrane helix</keyword>
<dbReference type="InterPro" id="IPR011701">
    <property type="entry name" value="MFS"/>
</dbReference>
<accession>A0A4R9AB30</accession>
<dbReference type="SUPFAM" id="SSF103473">
    <property type="entry name" value="MFS general substrate transporter"/>
    <property type="match status" value="1"/>
</dbReference>
<feature type="transmembrane region" description="Helical" evidence="7">
    <location>
        <begin position="449"/>
        <end position="471"/>
    </location>
</feature>
<dbReference type="InterPro" id="IPR036259">
    <property type="entry name" value="MFS_trans_sf"/>
</dbReference>
<dbReference type="PROSITE" id="PS00216">
    <property type="entry name" value="SUGAR_TRANSPORT_1"/>
    <property type="match status" value="1"/>
</dbReference>
<evidence type="ECO:0000256" key="4">
    <source>
        <dbReference type="ARBA" id="ARBA00022692"/>
    </source>
</evidence>
<dbReference type="OrthoDB" id="4080117at2"/>
<feature type="transmembrane region" description="Helical" evidence="7">
    <location>
        <begin position="491"/>
        <end position="510"/>
    </location>
</feature>
<dbReference type="Proteomes" id="UP000297447">
    <property type="component" value="Unassembled WGS sequence"/>
</dbReference>
<feature type="transmembrane region" description="Helical" evidence="7">
    <location>
        <begin position="409"/>
        <end position="428"/>
    </location>
</feature>
<feature type="transmembrane region" description="Helical" evidence="7">
    <location>
        <begin position="154"/>
        <end position="172"/>
    </location>
</feature>
<dbReference type="InterPro" id="IPR004638">
    <property type="entry name" value="EmrB-like"/>
</dbReference>
<protein>
    <submittedName>
        <fullName evidence="9">DHA2 family efflux MFS transporter permease subunit</fullName>
    </submittedName>
</protein>
<dbReference type="GO" id="GO:0005886">
    <property type="term" value="C:plasma membrane"/>
    <property type="evidence" value="ECO:0007669"/>
    <property type="project" value="UniProtKB-SubCell"/>
</dbReference>
<keyword evidence="2" id="KW-0813">Transport</keyword>
<feature type="domain" description="Major facilitator superfamily (MFS) profile" evidence="8">
    <location>
        <begin position="58"/>
        <end position="514"/>
    </location>
</feature>
<dbReference type="InterPro" id="IPR005829">
    <property type="entry name" value="Sugar_transporter_CS"/>
</dbReference>
<evidence type="ECO:0000256" key="2">
    <source>
        <dbReference type="ARBA" id="ARBA00022448"/>
    </source>
</evidence>
<evidence type="ECO:0000256" key="1">
    <source>
        <dbReference type="ARBA" id="ARBA00004651"/>
    </source>
</evidence>
<evidence type="ECO:0000256" key="5">
    <source>
        <dbReference type="ARBA" id="ARBA00022989"/>
    </source>
</evidence>
<dbReference type="Gene3D" id="1.20.1720.10">
    <property type="entry name" value="Multidrug resistance protein D"/>
    <property type="match status" value="1"/>
</dbReference>
<dbReference type="PROSITE" id="PS50850">
    <property type="entry name" value="MFS"/>
    <property type="match status" value="1"/>
</dbReference>
<proteinExistence type="predicted"/>
<comment type="caution">
    <text evidence="9">The sequence shown here is derived from an EMBL/GenBank/DDBJ whole genome shotgun (WGS) entry which is preliminary data.</text>
</comment>
<dbReference type="Pfam" id="PF07690">
    <property type="entry name" value="MFS_1"/>
    <property type="match status" value="1"/>
</dbReference>
<dbReference type="EMBL" id="SOHE01000013">
    <property type="protein sequence ID" value="TFD55249.1"/>
    <property type="molecule type" value="Genomic_DNA"/>
</dbReference>
<sequence length="518" mass="53676">MTRLYPEIYTKRTSSFGSAGRVLLMPNPSTRTTPPTAAAAASVIPSSSEPANSKRWWLLAIVALAQLTVVLDGTIVNIALPQAQISLGMSDGDRTWVVTIYSLVFGALLLLGGRIADFWGRKRSFIVGMAGFAIASALGGAAQSTWELLAARGLQGLFAALLAPASLALLTVNFPGGKDRIKAFAVYGAIAGGGAAVGLILGGVLTEYASWRWCLYVNVPIAIIAIAAAIPVIRESKAHGNTKYDVPGAILVALGLASLVFGFAQAENGWASWPVLVFLPLGLVLLGLFVLLESRSNHPLLPLRIMADRARGGAFLTALLSGAALLGGLLFLTLYFQIVLGYTPIQSGLASLPMTVAITIGAGVLSKFLARIGARIPMTVGPIVGAAGLLWMTGITVEGNYLVEVLPGLILLGLGLSMIFVPLQNVALSGIAEHDAGAASAAVTAMQQIGGSIGTALFTALYTAAVSSFLIGKVSSQAVEFGALVSGYQSAFLWASIVIFVAAPVSFVMLRGRKDLLG</sequence>
<dbReference type="CDD" id="cd17321">
    <property type="entry name" value="MFS_MMR_MDR_like"/>
    <property type="match status" value="1"/>
</dbReference>
<keyword evidence="10" id="KW-1185">Reference proteome</keyword>
<feature type="transmembrane region" description="Helical" evidence="7">
    <location>
        <begin position="350"/>
        <end position="369"/>
    </location>
</feature>
<evidence type="ECO:0000259" key="8">
    <source>
        <dbReference type="PROSITE" id="PS50850"/>
    </source>
</evidence>
<evidence type="ECO:0000256" key="6">
    <source>
        <dbReference type="ARBA" id="ARBA00023136"/>
    </source>
</evidence>
<dbReference type="PANTHER" id="PTHR42718:SF46">
    <property type="entry name" value="BLR6921 PROTEIN"/>
    <property type="match status" value="1"/>
</dbReference>
<name>A0A4R9AB30_9MICO</name>
<dbReference type="GO" id="GO:0022857">
    <property type="term" value="F:transmembrane transporter activity"/>
    <property type="evidence" value="ECO:0007669"/>
    <property type="project" value="InterPro"/>
</dbReference>
<feature type="transmembrane region" description="Helical" evidence="7">
    <location>
        <begin position="313"/>
        <end position="338"/>
    </location>
</feature>
<feature type="transmembrane region" description="Helical" evidence="7">
    <location>
        <begin position="244"/>
        <end position="264"/>
    </location>
</feature>
<dbReference type="PANTHER" id="PTHR42718">
    <property type="entry name" value="MAJOR FACILITATOR SUPERFAMILY MULTIDRUG TRANSPORTER MFSC"/>
    <property type="match status" value="1"/>
</dbReference>
<reference evidence="9 10" key="1">
    <citation type="submission" date="2019-03" db="EMBL/GenBank/DDBJ databases">
        <title>Genomics of glacier-inhabiting Cryobacterium strains.</title>
        <authorList>
            <person name="Liu Q."/>
            <person name="Xin Y.-H."/>
        </authorList>
    </citation>
    <scope>NUCLEOTIDE SEQUENCE [LARGE SCALE GENOMIC DNA]</scope>
    <source>
        <strain evidence="9 10">Hh14</strain>
    </source>
</reference>
<evidence type="ECO:0000313" key="9">
    <source>
        <dbReference type="EMBL" id="TFD55249.1"/>
    </source>
</evidence>
<evidence type="ECO:0000256" key="3">
    <source>
        <dbReference type="ARBA" id="ARBA00022475"/>
    </source>
</evidence>
<dbReference type="NCBIfam" id="TIGR00711">
    <property type="entry name" value="efflux_EmrB"/>
    <property type="match status" value="1"/>
</dbReference>
<gene>
    <name evidence="9" type="ORF">E3T55_02240</name>
</gene>
<feature type="transmembrane region" description="Helical" evidence="7">
    <location>
        <begin position="270"/>
        <end position="292"/>
    </location>
</feature>
<organism evidence="9 10">
    <name type="scientific">Cryobacterium frigoriphilum</name>
    <dbReference type="NCBI Taxonomy" id="1259150"/>
    <lineage>
        <taxon>Bacteria</taxon>
        <taxon>Bacillati</taxon>
        <taxon>Actinomycetota</taxon>
        <taxon>Actinomycetes</taxon>
        <taxon>Micrococcales</taxon>
        <taxon>Microbacteriaceae</taxon>
        <taxon>Cryobacterium</taxon>
    </lineage>
</organism>
<feature type="transmembrane region" description="Helical" evidence="7">
    <location>
        <begin position="210"/>
        <end position="232"/>
    </location>
</feature>
<dbReference type="AlphaFoldDB" id="A0A4R9AB30"/>
<feature type="transmembrane region" description="Helical" evidence="7">
    <location>
        <begin position="56"/>
        <end position="80"/>
    </location>
</feature>
<keyword evidence="4 7" id="KW-0812">Transmembrane</keyword>
<feature type="transmembrane region" description="Helical" evidence="7">
    <location>
        <begin position="125"/>
        <end position="142"/>
    </location>
</feature>
<comment type="subcellular location">
    <subcellularLocation>
        <location evidence="1">Cell membrane</location>
        <topology evidence="1">Multi-pass membrane protein</topology>
    </subcellularLocation>
</comment>
<keyword evidence="3" id="KW-1003">Cell membrane</keyword>
<evidence type="ECO:0000256" key="7">
    <source>
        <dbReference type="SAM" id="Phobius"/>
    </source>
</evidence>
<feature type="transmembrane region" description="Helical" evidence="7">
    <location>
        <begin position="376"/>
        <end position="397"/>
    </location>
</feature>
<feature type="transmembrane region" description="Helical" evidence="7">
    <location>
        <begin position="95"/>
        <end position="113"/>
    </location>
</feature>